<proteinExistence type="evidence at transcript level"/>
<evidence type="ECO:0000259" key="3">
    <source>
        <dbReference type="Pfam" id="PF15430"/>
    </source>
</evidence>
<dbReference type="InterPro" id="IPR029277">
    <property type="entry name" value="SVWC_dom"/>
</dbReference>
<protein>
    <recommendedName>
        <fullName evidence="3">Single domain-containing protein</fullName>
    </recommendedName>
</protein>
<evidence type="ECO:0000256" key="2">
    <source>
        <dbReference type="ARBA" id="ARBA00022525"/>
    </source>
</evidence>
<dbReference type="EMBL" id="JO842362">
    <property type="protein sequence ID" value="AEO33979.1"/>
    <property type="molecule type" value="mRNA"/>
</dbReference>
<evidence type="ECO:0000313" key="4">
    <source>
        <dbReference type="EMBL" id="AEO33979.1"/>
    </source>
</evidence>
<comment type="subcellular location">
    <subcellularLocation>
        <location evidence="1">Secreted</location>
    </subcellularLocation>
</comment>
<name>G3MKG1_AMBMU</name>
<sequence length="454" mass="50833">MNQPRTKSIATCMYVLLQATQITSSTSLDMPKIPFSSDTVRFQKDGTCHYGSVFFKGQNYTGDTCARLACYGSEQRLTIETCHSSQTSSGLCKRKQQSVPKTGQFPYCCDVYTCRNQGISPDQAAFLMGRILLDEATPSILVNSGGHTHPDTETDVFIGEIKTYTADSEPDVNELGETIASGHWKAKRIYIPSACTAGLCHYNDNDFKFVRHLIGSECRNMMYSEQNVYVIVEGCPILDTTQHKCAMIEHGIKADGYPSCCPVYMCPPDGYQKKAVRLENFPVQVRNGECIYKEESFQYSLMTSTKCFELTCDVRKESVTGKTCLDTMHLERFGCVAVSEQDKHRTGFPPDCCPDVVCPDMTVDNGTFALTTRKAASVTNEVCTYKDRHFRGTKSISSVCELWTCIPQSRQVEVLSCQETMEKLGEYCKWEFSRHKSTVSTLLCKEGVSLLLQH</sequence>
<accession>G3MKG1</accession>
<dbReference type="GO" id="GO:0005576">
    <property type="term" value="C:extracellular region"/>
    <property type="evidence" value="ECO:0007669"/>
    <property type="project" value="UniProtKB-SubCell"/>
</dbReference>
<dbReference type="Pfam" id="PF15430">
    <property type="entry name" value="SVWC"/>
    <property type="match status" value="1"/>
</dbReference>
<keyword evidence="2" id="KW-0964">Secreted</keyword>
<reference evidence="4" key="1">
    <citation type="journal article" date="2011" name="PLoS ONE">
        <title>A deep insight into the sialotranscriptome of the gulf coast tick, Amblyomma maculatum.</title>
        <authorList>
            <person name="Karim S."/>
            <person name="Singh P."/>
            <person name="Ribeiro J.M."/>
        </authorList>
    </citation>
    <scope>NUCLEOTIDE SEQUENCE</scope>
    <source>
        <tissue evidence="4">Salivary gland</tissue>
    </source>
</reference>
<dbReference type="AlphaFoldDB" id="G3MKG1"/>
<organism evidence="4">
    <name type="scientific">Amblyomma maculatum</name>
    <name type="common">Gulf Coast tick</name>
    <dbReference type="NCBI Taxonomy" id="34609"/>
    <lineage>
        <taxon>Eukaryota</taxon>
        <taxon>Metazoa</taxon>
        <taxon>Ecdysozoa</taxon>
        <taxon>Arthropoda</taxon>
        <taxon>Chelicerata</taxon>
        <taxon>Arachnida</taxon>
        <taxon>Acari</taxon>
        <taxon>Parasitiformes</taxon>
        <taxon>Ixodida</taxon>
        <taxon>Ixodoidea</taxon>
        <taxon>Ixodidae</taxon>
        <taxon>Amblyomminae</taxon>
        <taxon>Amblyomma</taxon>
    </lineage>
</organism>
<evidence type="ECO:0000256" key="1">
    <source>
        <dbReference type="ARBA" id="ARBA00004613"/>
    </source>
</evidence>
<feature type="domain" description="Single" evidence="3">
    <location>
        <begin position="49"/>
        <end position="114"/>
    </location>
</feature>